<evidence type="ECO:0000313" key="2">
    <source>
        <dbReference type="EMBL" id="DAA03291.1"/>
    </source>
</evidence>
<proteinExistence type="predicted"/>
<name>Q6IIH5_DROME</name>
<feature type="region of interest" description="Disordered" evidence="1">
    <location>
        <begin position="58"/>
        <end position="79"/>
    </location>
</feature>
<dbReference type="EMBL" id="BK003091">
    <property type="protein sequence ID" value="DAA03291.1"/>
    <property type="molecule type" value="Genomic_DNA"/>
</dbReference>
<dbReference type="AlphaFoldDB" id="Q6IIH5"/>
<evidence type="ECO:0000256" key="1">
    <source>
        <dbReference type="SAM" id="MobiDB-lite"/>
    </source>
</evidence>
<sequence>MSNQNLPSSRSVHSFQFRIAFKWSSFESPSFFVRLLGDFQLAVGPKDFRPPKDLLLAPSSFKRSTPTMPPPQRRWKLGNRCPRYPRTQDAFKSVDRVSVRIAPATAPCRMRNIRPVIKWRFNATESHLILSSLYDIGSQFAATQP</sequence>
<organism evidence="2">
    <name type="scientific">Drosophila melanogaster</name>
    <name type="common">Fruit fly</name>
    <dbReference type="NCBI Taxonomy" id="7227"/>
    <lineage>
        <taxon>Eukaryota</taxon>
        <taxon>Metazoa</taxon>
        <taxon>Ecdysozoa</taxon>
        <taxon>Arthropoda</taxon>
        <taxon>Hexapoda</taxon>
        <taxon>Insecta</taxon>
        <taxon>Pterygota</taxon>
        <taxon>Neoptera</taxon>
        <taxon>Endopterygota</taxon>
        <taxon>Diptera</taxon>
        <taxon>Brachycera</taxon>
        <taxon>Muscomorpha</taxon>
        <taxon>Ephydroidea</taxon>
        <taxon>Drosophilidae</taxon>
        <taxon>Drosophila</taxon>
        <taxon>Sophophora</taxon>
    </lineage>
</organism>
<reference evidence="2" key="1">
    <citation type="journal article" date="2003" name="Genome Biol.">
        <title>An integrated gene annotation and transcriptional profiling approach towards the full gene content of the Drosophila genome.</title>
        <authorList>
            <person name="Hild M."/>
            <person name="Beckmann B."/>
            <person name="Haas S.A."/>
            <person name="Koch B."/>
            <person name="Solovyev V."/>
            <person name="Busold C."/>
            <person name="Fellenberg K."/>
            <person name="Boutros M."/>
            <person name="Vingron M."/>
            <person name="Sauer F."/>
            <person name="Hoheisel J.D."/>
            <person name="Paro R."/>
        </authorList>
    </citation>
    <scope>NUCLEOTIDE SEQUENCE</scope>
</reference>
<accession>Q6IIH5</accession>
<protein>
    <submittedName>
        <fullName evidence="2">HDC18269</fullName>
    </submittedName>
</protein>
<gene>
    <name evidence="2" type="ORF">HDC18269</name>
</gene>